<dbReference type="EMBL" id="JBEYXV010000039">
    <property type="protein sequence ID" value="MEU6826989.1"/>
    <property type="molecule type" value="Genomic_DNA"/>
</dbReference>
<comment type="caution">
    <text evidence="1">The sequence shown here is derived from an EMBL/GenBank/DDBJ whole genome shotgun (WGS) entry which is preliminary data.</text>
</comment>
<evidence type="ECO:0000313" key="2">
    <source>
        <dbReference type="Proteomes" id="UP001551176"/>
    </source>
</evidence>
<evidence type="ECO:0008006" key="3">
    <source>
        <dbReference type="Google" id="ProtNLM"/>
    </source>
</evidence>
<organism evidence="1 2">
    <name type="scientific">Streptomyces atriruber</name>
    <dbReference type="NCBI Taxonomy" id="545121"/>
    <lineage>
        <taxon>Bacteria</taxon>
        <taxon>Bacillati</taxon>
        <taxon>Actinomycetota</taxon>
        <taxon>Actinomycetes</taxon>
        <taxon>Kitasatosporales</taxon>
        <taxon>Streptomycetaceae</taxon>
        <taxon>Streptomyces</taxon>
    </lineage>
</organism>
<gene>
    <name evidence="1" type="ORF">ABZ921_40820</name>
</gene>
<dbReference type="Proteomes" id="UP001551176">
    <property type="component" value="Unassembled WGS sequence"/>
</dbReference>
<sequence length="392" mass="42954">MSITINAHQLGRLLDQTAEHIGSEYAEELHGVRLDVDSRNLYAVASDRYTLAVARYHHGGGDQEPWARTISAGHLTMLREWVGSMKGPEQVAISTQDDRLVFDGPQTSVNIAVSLSLEFPDWRGILRKIAAKAPEGELFPALDSGLLQRFGATGHILRVRAGAEQTPTLFFGEDFIGAQMPVRLTSNAPTDLESFATAYNSWHWTLAAGSKDSAMADMPAEQRSRYEVTTDVPETAAGLLRGVLRMTSNSFDAGHFAEDRDAFHAYIHAGVADWMAYRYLDALYQVDPRAARAVVADTADELESGELGEFAWDAATKAGHEPKKWQDDYEAAIQKRNAKEPSLAALRLAAGLNVAKNFGIAFDIDDNPHVRFDETESAWVAVKPEPAEAPAS</sequence>
<accession>A0ABV3C146</accession>
<name>A0ABV3C146_9ACTN</name>
<dbReference type="SUPFAM" id="SSF55979">
    <property type="entry name" value="DNA clamp"/>
    <property type="match status" value="1"/>
</dbReference>
<dbReference type="RefSeq" id="WP_359358859.1">
    <property type="nucleotide sequence ID" value="NZ_JBEYXV010000039.1"/>
</dbReference>
<protein>
    <recommendedName>
        <fullName evidence="3">DNA polymerase III beta sliding clamp central domain-containing protein</fullName>
    </recommendedName>
</protein>
<keyword evidence="2" id="KW-1185">Reference proteome</keyword>
<dbReference type="InterPro" id="IPR046938">
    <property type="entry name" value="DNA_clamp_sf"/>
</dbReference>
<proteinExistence type="predicted"/>
<reference evidence="1 2" key="1">
    <citation type="submission" date="2024-06" db="EMBL/GenBank/DDBJ databases">
        <title>The Natural Products Discovery Center: Release of the First 8490 Sequenced Strains for Exploring Actinobacteria Biosynthetic Diversity.</title>
        <authorList>
            <person name="Kalkreuter E."/>
            <person name="Kautsar S.A."/>
            <person name="Yang D."/>
            <person name="Bader C.D."/>
            <person name="Teijaro C.N."/>
            <person name="Fluegel L."/>
            <person name="Davis C.M."/>
            <person name="Simpson J.R."/>
            <person name="Lauterbach L."/>
            <person name="Steele A.D."/>
            <person name="Gui C."/>
            <person name="Meng S."/>
            <person name="Li G."/>
            <person name="Viehrig K."/>
            <person name="Ye F."/>
            <person name="Su P."/>
            <person name="Kiefer A.F."/>
            <person name="Nichols A."/>
            <person name="Cepeda A.J."/>
            <person name="Yan W."/>
            <person name="Fan B."/>
            <person name="Jiang Y."/>
            <person name="Adhikari A."/>
            <person name="Zheng C.-J."/>
            <person name="Schuster L."/>
            <person name="Cowan T.M."/>
            <person name="Smanski M.J."/>
            <person name="Chevrette M.G."/>
            <person name="De Carvalho L.P.S."/>
            <person name="Shen B."/>
        </authorList>
    </citation>
    <scope>NUCLEOTIDE SEQUENCE [LARGE SCALE GENOMIC DNA]</scope>
    <source>
        <strain evidence="1 2">NPDC046838</strain>
    </source>
</reference>
<evidence type="ECO:0000313" key="1">
    <source>
        <dbReference type="EMBL" id="MEU6826989.1"/>
    </source>
</evidence>
<dbReference type="Gene3D" id="3.10.150.10">
    <property type="entry name" value="DNA Polymerase III, subunit A, domain 2"/>
    <property type="match status" value="1"/>
</dbReference>